<dbReference type="Proteomes" id="UP000292886">
    <property type="component" value="Chromosome"/>
</dbReference>
<evidence type="ECO:0000313" key="5">
    <source>
        <dbReference type="Proteomes" id="UP000292886"/>
    </source>
</evidence>
<sequence>MKITKLVASSLLATVILGAVPVIANADDSAAYSTTGQVAFVPSTSTTPTTPVNPTDPDTPVVPVDPTNPDTPVTPGTSGPLSIDYISNFDFGSQQITTATKTYEATAQSFTDAKQAAAPLYAQVTDNRGSDAGWNLSAKVSKFTSGANELTGAQISLANSAAVKATTNNAVAPTVSNVTLDPANAATVASAAKGAGAGTWVDSFGSNSDLGSATDTATDGTTSSRDTDKAVTLEVPNGGNAKAQKYTATIDWTLADTPAN</sequence>
<dbReference type="Pfam" id="PF13731">
    <property type="entry name" value="WxL"/>
    <property type="match status" value="1"/>
</dbReference>
<evidence type="ECO:0000256" key="2">
    <source>
        <dbReference type="SAM" id="SignalP"/>
    </source>
</evidence>
<gene>
    <name evidence="4" type="ORF">EQG49_03245</name>
</gene>
<reference evidence="5" key="1">
    <citation type="submission" date="2019-03" db="EMBL/GenBank/DDBJ databases">
        <title>Weissella sp. 26KH-42 Genome sequencing.</title>
        <authorList>
            <person name="Heo J."/>
            <person name="Kim S.-J."/>
            <person name="Kim J.-S."/>
            <person name="Hong S.-B."/>
            <person name="Kwon S.-W."/>
        </authorList>
    </citation>
    <scope>NUCLEOTIDE SEQUENCE [LARGE SCALE GENOMIC DNA]</scope>
    <source>
        <strain evidence="5">26KH-42</strain>
    </source>
</reference>
<dbReference type="KEGG" id="wei:EQG49_03245"/>
<feature type="region of interest" description="Disordered" evidence="1">
    <location>
        <begin position="42"/>
        <end position="79"/>
    </location>
</feature>
<proteinExistence type="predicted"/>
<dbReference type="RefSeq" id="WP_133362620.1">
    <property type="nucleotide sequence ID" value="NZ_CP037940.1"/>
</dbReference>
<dbReference type="EMBL" id="CP037940">
    <property type="protein sequence ID" value="QBO35541.1"/>
    <property type="molecule type" value="Genomic_DNA"/>
</dbReference>
<feature type="compositionally biased region" description="Low complexity" evidence="1">
    <location>
        <begin position="208"/>
        <end position="224"/>
    </location>
</feature>
<organism evidence="4 5">
    <name type="scientific">Periweissella cryptocerci</name>
    <dbReference type="NCBI Taxonomy" id="2506420"/>
    <lineage>
        <taxon>Bacteria</taxon>
        <taxon>Bacillati</taxon>
        <taxon>Bacillota</taxon>
        <taxon>Bacilli</taxon>
        <taxon>Lactobacillales</taxon>
        <taxon>Lactobacillaceae</taxon>
        <taxon>Periweissella</taxon>
    </lineage>
</organism>
<evidence type="ECO:0000256" key="1">
    <source>
        <dbReference type="SAM" id="MobiDB-lite"/>
    </source>
</evidence>
<feature type="signal peptide" evidence="2">
    <location>
        <begin position="1"/>
        <end position="26"/>
    </location>
</feature>
<feature type="compositionally biased region" description="Low complexity" evidence="1">
    <location>
        <begin position="42"/>
        <end position="75"/>
    </location>
</feature>
<evidence type="ECO:0000313" key="4">
    <source>
        <dbReference type="EMBL" id="QBO35541.1"/>
    </source>
</evidence>
<keyword evidence="2" id="KW-0732">Signal</keyword>
<name>A0A4P6YSA8_9LACO</name>
<dbReference type="OrthoDB" id="2339326at2"/>
<protein>
    <submittedName>
        <fullName evidence="4">WxL domain-containing protein</fullName>
    </submittedName>
</protein>
<accession>A0A4P6YSA8</accession>
<feature type="domain" description="WxL" evidence="3">
    <location>
        <begin position="29"/>
        <end position="258"/>
    </location>
</feature>
<evidence type="ECO:0000259" key="3">
    <source>
        <dbReference type="Pfam" id="PF13731"/>
    </source>
</evidence>
<feature type="chain" id="PRO_5020412802" evidence="2">
    <location>
        <begin position="27"/>
        <end position="260"/>
    </location>
</feature>
<dbReference type="AlphaFoldDB" id="A0A4P6YSA8"/>
<keyword evidence="5" id="KW-1185">Reference proteome</keyword>
<feature type="region of interest" description="Disordered" evidence="1">
    <location>
        <begin position="208"/>
        <end position="236"/>
    </location>
</feature>
<dbReference type="InterPro" id="IPR027994">
    <property type="entry name" value="WxL_dom"/>
</dbReference>